<evidence type="ECO:0000256" key="2">
    <source>
        <dbReference type="ARBA" id="ARBA00022737"/>
    </source>
</evidence>
<dbReference type="InterPro" id="IPR036322">
    <property type="entry name" value="WD40_repeat_dom_sf"/>
</dbReference>
<name>F9WRS2_TRYVY</name>
<dbReference type="InterPro" id="IPR015943">
    <property type="entry name" value="WD40/YVTN_repeat-like_dom_sf"/>
</dbReference>
<comment type="function">
    <text evidence="4">Essential component of the cytosolic iron-sulfur (Fe/S) protein assembly machinery. Required for the maturation of extramitochondrial Fe/S proteins.</text>
</comment>
<evidence type="ECO:0000256" key="5">
    <source>
        <dbReference type="PROSITE-ProRule" id="PRU00221"/>
    </source>
</evidence>
<reference evidence="6 7" key="1">
    <citation type="journal article" date="2012" name="Proc. Natl. Acad. Sci. U.S.A.">
        <title>Antigenic diversity is generated by distinct evolutionary mechanisms in African trypanosome species.</title>
        <authorList>
            <person name="Jackson A.P."/>
            <person name="Berry A."/>
            <person name="Aslett M."/>
            <person name="Allison H.C."/>
            <person name="Burton P."/>
            <person name="Vavrova-Anderson J."/>
            <person name="Brown R."/>
            <person name="Browne H."/>
            <person name="Corton N."/>
            <person name="Hauser H."/>
            <person name="Gamble J."/>
            <person name="Gilderthorp R."/>
            <person name="Marcello L."/>
            <person name="McQuillan J."/>
            <person name="Otto T.D."/>
            <person name="Quail M.A."/>
            <person name="Sanders M.J."/>
            <person name="van Tonder A."/>
            <person name="Ginger M.L."/>
            <person name="Field M.C."/>
            <person name="Barry J.D."/>
            <person name="Hertz-Fowler C."/>
            <person name="Berriman M."/>
        </authorList>
    </citation>
    <scope>NUCLEOTIDE SEQUENCE</scope>
    <source>
        <strain evidence="6 7">Y486</strain>
    </source>
</reference>
<evidence type="ECO:0000256" key="4">
    <source>
        <dbReference type="HAMAP-Rule" id="MF_03037"/>
    </source>
</evidence>
<evidence type="ECO:0000256" key="3">
    <source>
        <dbReference type="ARBA" id="ARBA00023274"/>
    </source>
</evidence>
<dbReference type="PROSITE" id="PS50082">
    <property type="entry name" value="WD_REPEATS_2"/>
    <property type="match status" value="5"/>
</dbReference>
<keyword evidence="7" id="KW-1185">Reference proteome</keyword>
<evidence type="ECO:0000256" key="1">
    <source>
        <dbReference type="ARBA" id="ARBA00022574"/>
    </source>
</evidence>
<dbReference type="VEuPathDB" id="TriTrypDB:TvY486_0030270"/>
<dbReference type="EMBL" id="CAEX01005176">
    <property type="protein sequence ID" value="CCD20256.1"/>
    <property type="molecule type" value="Genomic_DNA"/>
</dbReference>
<dbReference type="Pfam" id="PF00400">
    <property type="entry name" value="WD40"/>
    <property type="match status" value="5"/>
</dbReference>
<dbReference type="PANTHER" id="PTHR19920:SF0">
    <property type="entry name" value="CYTOSOLIC IRON-SULFUR PROTEIN ASSEMBLY PROTEIN CIAO1-RELATED"/>
    <property type="match status" value="1"/>
</dbReference>
<dbReference type="Gene3D" id="2.130.10.10">
    <property type="entry name" value="YVTN repeat-like/Quinoprotein amine dehydrogenase"/>
    <property type="match status" value="2"/>
</dbReference>
<dbReference type="PRINTS" id="PR00320">
    <property type="entry name" value="GPROTEINBRPT"/>
</dbReference>
<dbReference type="HAMAP" id="MF_03037">
    <property type="entry name" value="ciao1"/>
    <property type="match status" value="1"/>
</dbReference>
<protein>
    <recommendedName>
        <fullName evidence="4">Probable cytosolic iron-sulfur protein assembly protein CIAO1 homolog</fullName>
    </recommendedName>
</protein>
<feature type="repeat" description="WD" evidence="5">
    <location>
        <begin position="182"/>
        <end position="217"/>
    </location>
</feature>
<dbReference type="PROSITE" id="PS50294">
    <property type="entry name" value="WD_REPEATS_REGION"/>
    <property type="match status" value="4"/>
</dbReference>
<dbReference type="InterPro" id="IPR020472">
    <property type="entry name" value="WD40_PAC1"/>
</dbReference>
<dbReference type="CDD" id="cd00200">
    <property type="entry name" value="WD40"/>
    <property type="match status" value="1"/>
</dbReference>
<sequence length="407" mass="44109">MPSANGNQMNLFLPTEAPPLLKVVPVARLEGDAGRVWCVSWCPVANVLASCSSDGSVKLWACLSQDVQEGADSSGRDERVTWSCIHTLDGEHSRTVRHVSWSPSGGFVACASFDRTVSVWKRSSDDTDCFEFELETVLDGHESEVKCVAWGTDNTLATCSRDRTVWVWDRVDVGEFECAGVLTGHAQDVKACAWIPPLRGDRPVLLSCSYDNTVKLWTESHRRDDWFCSQTLAHHEKTVWSIAVQPVEQSIDALCPGETVKKDERNIEDAVPICQPILCCGSDDCTVSFWARDKDRKFRCVCALSGFAERSIYSVSWAPSMGLGTPCAMVACGSGDNKLTLLGLHRSVCTGEVNANVVAEVPCAHEADVNSVAFSPTSAASVGGNVGFLLASGGDDCVVRLWHVSVA</sequence>
<keyword evidence="1 5" id="KW-0853">WD repeat</keyword>
<dbReference type="Proteomes" id="UP000009027">
    <property type="component" value="Unassembled WGS sequence"/>
</dbReference>
<comment type="similarity">
    <text evidence="4">Belongs to the WD repeat CIA1 family.</text>
</comment>
<accession>F9WRS2</accession>
<feature type="repeat" description="WD" evidence="5">
    <location>
        <begin position="29"/>
        <end position="60"/>
    </location>
</feature>
<evidence type="ECO:0000313" key="6">
    <source>
        <dbReference type="EMBL" id="CCD20256.1"/>
    </source>
</evidence>
<feature type="repeat" description="WD" evidence="5">
    <location>
        <begin position="362"/>
        <end position="407"/>
    </location>
</feature>
<dbReference type="InterPro" id="IPR001680">
    <property type="entry name" value="WD40_rpt"/>
</dbReference>
<organism evidence="6 7">
    <name type="scientific">Trypanosoma vivax (strain Y486)</name>
    <dbReference type="NCBI Taxonomy" id="1055687"/>
    <lineage>
        <taxon>Eukaryota</taxon>
        <taxon>Discoba</taxon>
        <taxon>Euglenozoa</taxon>
        <taxon>Kinetoplastea</taxon>
        <taxon>Metakinetoplastina</taxon>
        <taxon>Trypanosomatida</taxon>
        <taxon>Trypanosomatidae</taxon>
        <taxon>Trypanosoma</taxon>
        <taxon>Duttonella</taxon>
    </lineage>
</organism>
<feature type="repeat" description="WD" evidence="5">
    <location>
        <begin position="138"/>
        <end position="169"/>
    </location>
</feature>
<keyword evidence="3" id="KW-0687">Ribonucleoprotein</keyword>
<dbReference type="InterPro" id="IPR028608">
    <property type="entry name" value="CIAO1/Cia1"/>
</dbReference>
<feature type="repeat" description="WD" evidence="5">
    <location>
        <begin position="89"/>
        <end position="121"/>
    </location>
</feature>
<keyword evidence="2" id="KW-0677">Repeat</keyword>
<dbReference type="PANTHER" id="PTHR19920">
    <property type="entry name" value="WD40 PROTEIN CIAO1"/>
    <property type="match status" value="1"/>
</dbReference>
<gene>
    <name evidence="6" type="ORF">TvY486_0030270</name>
</gene>
<evidence type="ECO:0000313" key="7">
    <source>
        <dbReference type="Proteomes" id="UP000009027"/>
    </source>
</evidence>
<dbReference type="SMART" id="SM00320">
    <property type="entry name" value="WD40"/>
    <property type="match status" value="7"/>
</dbReference>
<proteinExistence type="inferred from homology"/>
<dbReference type="GO" id="GO:0016226">
    <property type="term" value="P:iron-sulfur cluster assembly"/>
    <property type="evidence" value="ECO:0007669"/>
    <property type="project" value="UniProtKB-UniRule"/>
</dbReference>
<dbReference type="SUPFAM" id="SSF50978">
    <property type="entry name" value="WD40 repeat-like"/>
    <property type="match status" value="1"/>
</dbReference>
<dbReference type="GO" id="GO:1990904">
    <property type="term" value="C:ribonucleoprotein complex"/>
    <property type="evidence" value="ECO:0007669"/>
    <property type="project" value="UniProtKB-KW"/>
</dbReference>
<dbReference type="AlphaFoldDB" id="F9WRS2"/>
<dbReference type="GO" id="GO:0097361">
    <property type="term" value="C:cytosolic [4Fe-4S] assembly targeting complex"/>
    <property type="evidence" value="ECO:0007669"/>
    <property type="project" value="InterPro"/>
</dbReference>